<dbReference type="InterPro" id="IPR037401">
    <property type="entry name" value="SnoaL-like"/>
</dbReference>
<dbReference type="Gene3D" id="3.10.450.50">
    <property type="match status" value="1"/>
</dbReference>
<keyword evidence="3" id="KW-1185">Reference proteome</keyword>
<dbReference type="AlphaFoldDB" id="A0A2A4B2R4"/>
<organism evidence="2 3">
    <name type="scientific">Sphingomonas spermidinifaciens</name>
    <dbReference type="NCBI Taxonomy" id="1141889"/>
    <lineage>
        <taxon>Bacteria</taxon>
        <taxon>Pseudomonadati</taxon>
        <taxon>Pseudomonadota</taxon>
        <taxon>Alphaproteobacteria</taxon>
        <taxon>Sphingomonadales</taxon>
        <taxon>Sphingomonadaceae</taxon>
        <taxon>Sphingomonas</taxon>
    </lineage>
</organism>
<sequence length="155" mass="16371">MIHALPAPAPTAIVASVAAQTDETRNAAIVREAFTRWRQGTGTVFDLLSPNVRWTIEGSRPSAGSYDRQALEALLAPFNAALAAPLAPTLQSVTATGNQVIVRFTATAPLKRGGTYRNAYAWFLTMRGGRIVAVTAFLDLAAFEAVRETGGASAP</sequence>
<evidence type="ECO:0000259" key="1">
    <source>
        <dbReference type="Pfam" id="PF12680"/>
    </source>
</evidence>
<dbReference type="OrthoDB" id="1450423at2"/>
<comment type="caution">
    <text evidence="2">The sequence shown here is derived from an EMBL/GenBank/DDBJ whole genome shotgun (WGS) entry which is preliminary data.</text>
</comment>
<evidence type="ECO:0000313" key="3">
    <source>
        <dbReference type="Proteomes" id="UP000218366"/>
    </source>
</evidence>
<dbReference type="Pfam" id="PF12680">
    <property type="entry name" value="SnoaL_2"/>
    <property type="match status" value="1"/>
</dbReference>
<dbReference type="EMBL" id="NWMW01000002">
    <property type="protein sequence ID" value="PCD02069.1"/>
    <property type="molecule type" value="Genomic_DNA"/>
</dbReference>
<keyword evidence="2" id="KW-0413">Isomerase</keyword>
<dbReference type="PANTHER" id="PTHR41252">
    <property type="entry name" value="BLR2505 PROTEIN"/>
    <property type="match status" value="1"/>
</dbReference>
<gene>
    <name evidence="2" type="ORF">COC42_11335</name>
</gene>
<dbReference type="GO" id="GO:0016853">
    <property type="term" value="F:isomerase activity"/>
    <property type="evidence" value="ECO:0007669"/>
    <property type="project" value="UniProtKB-KW"/>
</dbReference>
<dbReference type="PANTHER" id="PTHR41252:SF1">
    <property type="entry name" value="BLR2505 PROTEIN"/>
    <property type="match status" value="1"/>
</dbReference>
<reference evidence="2 3" key="1">
    <citation type="submission" date="2017-09" db="EMBL/GenBank/DDBJ databases">
        <title>Sphingomonas spermidinifaciens 9NM-10, whole genome shotgun sequence.</title>
        <authorList>
            <person name="Feng G."/>
            <person name="Zhu H."/>
        </authorList>
    </citation>
    <scope>NUCLEOTIDE SEQUENCE [LARGE SCALE GENOMIC DNA]</scope>
    <source>
        <strain evidence="2 3">9NM-10</strain>
    </source>
</reference>
<dbReference type="Proteomes" id="UP000218366">
    <property type="component" value="Unassembled WGS sequence"/>
</dbReference>
<proteinExistence type="predicted"/>
<dbReference type="RefSeq" id="WP_096343447.1">
    <property type="nucleotide sequence ID" value="NZ_NWMW01000002.1"/>
</dbReference>
<dbReference type="SUPFAM" id="SSF54427">
    <property type="entry name" value="NTF2-like"/>
    <property type="match status" value="1"/>
</dbReference>
<feature type="domain" description="SnoaL-like" evidence="1">
    <location>
        <begin position="30"/>
        <end position="133"/>
    </location>
</feature>
<protein>
    <submittedName>
        <fullName evidence="2">Ketosteroid isomerase</fullName>
    </submittedName>
</protein>
<name>A0A2A4B2R4_9SPHN</name>
<dbReference type="InterPro" id="IPR032710">
    <property type="entry name" value="NTF2-like_dom_sf"/>
</dbReference>
<accession>A0A2A4B2R4</accession>
<evidence type="ECO:0000313" key="2">
    <source>
        <dbReference type="EMBL" id="PCD02069.1"/>
    </source>
</evidence>